<dbReference type="AlphaFoldDB" id="A0A7M2T9W3"/>
<evidence type="ECO:0000313" key="1">
    <source>
        <dbReference type="EMBL" id="QOV44488.1"/>
    </source>
</evidence>
<proteinExistence type="predicted"/>
<gene>
    <name evidence="1" type="ORF">IPT68_33600</name>
</gene>
<dbReference type="EMBL" id="CP063374">
    <property type="protein sequence ID" value="QOV44488.1"/>
    <property type="molecule type" value="Genomic_DNA"/>
</dbReference>
<protein>
    <submittedName>
        <fullName evidence="1">Zinc-binding dehydrogenase</fullName>
    </submittedName>
</protein>
<dbReference type="KEGG" id="schf:IPT68_33600"/>
<sequence length="72" mass="7886">MGRQGPASRPQRYRAELREDLTKIFDLLRSGAIEARIDRIHPLREAADALRYAESGTVVGKVVIAPGAGREG</sequence>
<dbReference type="RefSeq" id="WP_189699347.1">
    <property type="nucleotide sequence ID" value="NZ_BMTA01000012.1"/>
</dbReference>
<keyword evidence="2" id="KW-1185">Reference proteome</keyword>
<evidence type="ECO:0000313" key="2">
    <source>
        <dbReference type="Proteomes" id="UP000594008"/>
    </source>
</evidence>
<organism evidence="1 2">
    <name type="scientific">Streptomyces chromofuscus</name>
    <dbReference type="NCBI Taxonomy" id="42881"/>
    <lineage>
        <taxon>Bacteria</taxon>
        <taxon>Bacillati</taxon>
        <taxon>Actinomycetota</taxon>
        <taxon>Actinomycetes</taxon>
        <taxon>Kitasatosporales</taxon>
        <taxon>Streptomycetaceae</taxon>
        <taxon>Streptomyces</taxon>
    </lineage>
</organism>
<accession>A0A7M2T9W3</accession>
<dbReference type="Proteomes" id="UP000594008">
    <property type="component" value="Chromosome"/>
</dbReference>
<name>A0A7M2T9W3_STRCW</name>
<dbReference type="Gene3D" id="3.90.180.10">
    <property type="entry name" value="Medium-chain alcohol dehydrogenases, catalytic domain"/>
    <property type="match status" value="1"/>
</dbReference>
<dbReference type="Pfam" id="PF13602">
    <property type="entry name" value="ADH_zinc_N_2"/>
    <property type="match status" value="1"/>
</dbReference>
<reference evidence="1 2" key="1">
    <citation type="submission" date="2020-10" db="EMBL/GenBank/DDBJ databases">
        <title>Streptomyces chromofuscus complate genome analysis.</title>
        <authorList>
            <person name="Anwar N."/>
        </authorList>
    </citation>
    <scope>NUCLEOTIDE SEQUENCE [LARGE SCALE GENOMIC DNA]</scope>
    <source>
        <strain evidence="1 2">DSM 40273</strain>
    </source>
</reference>